<feature type="binding site" evidence="6">
    <location>
        <position position="66"/>
    </location>
    <ligand>
        <name>[4Fe-4S] cluster</name>
        <dbReference type="ChEBI" id="CHEBI:49883"/>
        <note>4Fe-4S-S-AdoMet</note>
    </ligand>
</feature>
<feature type="domain" description="Radical SAM core" evidence="8">
    <location>
        <begin position="48"/>
        <end position="285"/>
    </location>
</feature>
<dbReference type="InterPro" id="IPR006638">
    <property type="entry name" value="Elp3/MiaA/NifB-like_rSAM"/>
</dbReference>
<dbReference type="SFLD" id="SFLDS00029">
    <property type="entry name" value="Radical_SAM"/>
    <property type="match status" value="1"/>
</dbReference>
<dbReference type="GO" id="GO:0016765">
    <property type="term" value="F:transferase activity, transferring alkyl or aryl (other than methyl) groups"/>
    <property type="evidence" value="ECO:0007669"/>
    <property type="project" value="InterPro"/>
</dbReference>
<dbReference type="Pfam" id="PF19288">
    <property type="entry name" value="CofH_C"/>
    <property type="match status" value="1"/>
</dbReference>
<dbReference type="InterPro" id="IPR020050">
    <property type="entry name" value="FO_synthase_su2"/>
</dbReference>
<accession>A0A4V0P1J2</accession>
<dbReference type="InterPro" id="IPR034405">
    <property type="entry name" value="F420"/>
</dbReference>
<dbReference type="KEGG" id="ccai:NAS2_0521"/>
<dbReference type="SMART" id="SM00729">
    <property type="entry name" value="Elp3"/>
    <property type="match status" value="1"/>
</dbReference>
<dbReference type="PIRSF" id="PIRSF004762">
    <property type="entry name" value="CHP00423"/>
    <property type="match status" value="1"/>
</dbReference>
<feature type="binding site" evidence="7">
    <location>
        <position position="175"/>
    </location>
    <ligand>
        <name>S-adenosyl-L-methionine</name>
        <dbReference type="ChEBI" id="CHEBI:59789"/>
    </ligand>
</feature>
<evidence type="ECO:0000259" key="8">
    <source>
        <dbReference type="PROSITE" id="PS51918"/>
    </source>
</evidence>
<dbReference type="NCBIfam" id="TIGR00423">
    <property type="entry name" value="CofH family radical SAM protein"/>
    <property type="match status" value="1"/>
</dbReference>
<dbReference type="SFLD" id="SFLDG01064">
    <property type="entry name" value="F420__menaquinone_cofactor_bio"/>
    <property type="match status" value="1"/>
</dbReference>
<dbReference type="Gene3D" id="3.20.20.70">
    <property type="entry name" value="Aldolase class I"/>
    <property type="match status" value="1"/>
</dbReference>
<dbReference type="InterPro" id="IPR058240">
    <property type="entry name" value="rSAM_sf"/>
</dbReference>
<reference evidence="9 10" key="1">
    <citation type="journal article" date="2019" name="ISME J.">
        <title>Isolation and characterization of a thermophilic sulfur- and iron-reducing thaumarchaeote from a terrestrial acidic hot spring.</title>
        <authorList>
            <person name="Kato S."/>
            <person name="Itoh T."/>
            <person name="Yuki M."/>
            <person name="Nagamori M."/>
            <person name="Ohnishi M."/>
            <person name="Uematsu K."/>
            <person name="Suzuki K."/>
            <person name="Takashina T."/>
            <person name="Ohkuma M."/>
        </authorList>
    </citation>
    <scope>NUCLEOTIDE SEQUENCE [LARGE SCALE GENOMIC DNA]</scope>
    <source>
        <strain evidence="9 10">NAS-02</strain>
    </source>
</reference>
<dbReference type="PANTHER" id="PTHR43076">
    <property type="entry name" value="FO SYNTHASE (COFH)"/>
    <property type="match status" value="1"/>
</dbReference>
<dbReference type="CDD" id="cd01335">
    <property type="entry name" value="Radical_SAM"/>
    <property type="match status" value="1"/>
</dbReference>
<dbReference type="AlphaFoldDB" id="A0A4V0P1J2"/>
<evidence type="ECO:0000256" key="2">
    <source>
        <dbReference type="ARBA" id="ARBA00022691"/>
    </source>
</evidence>
<sequence length="360" mass="39714">MYSQDYVLEAARSGLSPSEAERFLSEFDSMDLAGAADRLTLEVAGDTVTFVNNVVVNYANVCVAGCAICAFYRPPGHPEAYVRSPEEAARIVSESGAKYGVTELHINGGFDPELGIDYFEELFRAVKSASPGIAIKGLTAAEVDFYSRVWRMSYREVLGRLRDAGMDAMSGGGAEILDEEVRRAITPYKFNAEAWLRVQEEAHSLGIPTNATMLYGHIEEPRHIVKHISEIRDLQRKLHGVLTFIPVKFVPWNTQLHRDGRVKGPAPPELDVKVTAISRLMLAGEIPRISAYWTSVGKRMASILLLSGANDLVGTMLNEEVLHSAGSGEGSTLDELAHIVREVGRRPVQRDTFQRALREL</sequence>
<keyword evidence="3" id="KW-0479">Metal-binding</keyword>
<dbReference type="PANTHER" id="PTHR43076:SF14">
    <property type="entry name" value="RADICAL SAM DOMAIN PROTEIN"/>
    <property type="match status" value="1"/>
</dbReference>
<organism evidence="9 10">
    <name type="scientific">Conexivisphaera calida</name>
    <dbReference type="NCBI Taxonomy" id="1874277"/>
    <lineage>
        <taxon>Archaea</taxon>
        <taxon>Nitrososphaerota</taxon>
        <taxon>Conexivisphaeria</taxon>
        <taxon>Conexivisphaerales</taxon>
        <taxon>Conexivisphaeraceae</taxon>
        <taxon>Conexivisphaera</taxon>
    </lineage>
</organism>
<dbReference type="GeneID" id="55584339"/>
<dbReference type="SUPFAM" id="SSF102114">
    <property type="entry name" value="Radical SAM enzymes"/>
    <property type="match status" value="1"/>
</dbReference>
<dbReference type="SFLD" id="SFLDG01389">
    <property type="entry name" value="menaquinone_synthsis_involved"/>
    <property type="match status" value="1"/>
</dbReference>
<protein>
    <recommendedName>
        <fullName evidence="8">Radical SAM core domain-containing protein</fullName>
    </recommendedName>
</protein>
<name>A0A4V0P1J2_9ARCH</name>
<dbReference type="Proteomes" id="UP000509448">
    <property type="component" value="Chromosome"/>
</dbReference>
<dbReference type="EMBL" id="AP018732">
    <property type="protein sequence ID" value="BBE41910.1"/>
    <property type="molecule type" value="Genomic_DNA"/>
</dbReference>
<evidence type="ECO:0000313" key="10">
    <source>
        <dbReference type="Proteomes" id="UP000509448"/>
    </source>
</evidence>
<dbReference type="InterPro" id="IPR013785">
    <property type="entry name" value="Aldolase_TIM"/>
</dbReference>
<keyword evidence="5 6" id="KW-0411">Iron-sulfur</keyword>
<evidence type="ECO:0000256" key="3">
    <source>
        <dbReference type="ARBA" id="ARBA00022723"/>
    </source>
</evidence>
<dbReference type="RefSeq" id="WP_232085586.1">
    <property type="nucleotide sequence ID" value="NZ_AP018732.1"/>
</dbReference>
<dbReference type="InterPro" id="IPR045567">
    <property type="entry name" value="CofH/MnqC-like_C"/>
</dbReference>
<evidence type="ECO:0000256" key="4">
    <source>
        <dbReference type="ARBA" id="ARBA00023004"/>
    </source>
</evidence>
<evidence type="ECO:0000256" key="7">
    <source>
        <dbReference type="PIRSR" id="PIRSR004762-2"/>
    </source>
</evidence>
<feature type="binding site" evidence="6">
    <location>
        <position position="62"/>
    </location>
    <ligand>
        <name>[4Fe-4S] cluster</name>
        <dbReference type="ChEBI" id="CHEBI:49883"/>
        <note>4Fe-4S-S-AdoMet</note>
    </ligand>
</feature>
<dbReference type="SFLD" id="SFLDF00343">
    <property type="entry name" value="aminofutalosine_synthase_(mqnE"/>
    <property type="match status" value="1"/>
</dbReference>
<keyword evidence="10" id="KW-1185">Reference proteome</keyword>
<proteinExistence type="predicted"/>
<evidence type="ECO:0000256" key="5">
    <source>
        <dbReference type="ARBA" id="ARBA00023014"/>
    </source>
</evidence>
<dbReference type="GO" id="GO:0046872">
    <property type="term" value="F:metal ion binding"/>
    <property type="evidence" value="ECO:0007669"/>
    <property type="project" value="UniProtKB-KW"/>
</dbReference>
<evidence type="ECO:0000256" key="1">
    <source>
        <dbReference type="ARBA" id="ARBA00022485"/>
    </source>
</evidence>
<comment type="cofactor">
    <cofactor evidence="6">
        <name>[4Fe-4S] cluster</name>
        <dbReference type="ChEBI" id="CHEBI:49883"/>
    </cofactor>
    <text evidence="6">Binds 1 [4Fe-4S] cluster. The cluster is coordinated with 3 cysteines and an exchangeable S-adenosyl-L-methionine.</text>
</comment>
<dbReference type="PROSITE" id="PS51918">
    <property type="entry name" value="RADICAL_SAM"/>
    <property type="match status" value="1"/>
</dbReference>
<dbReference type="InterPro" id="IPR007197">
    <property type="entry name" value="rSAM"/>
</dbReference>
<dbReference type="Pfam" id="PF04055">
    <property type="entry name" value="Radical_SAM"/>
    <property type="match status" value="1"/>
</dbReference>
<evidence type="ECO:0000256" key="6">
    <source>
        <dbReference type="PIRSR" id="PIRSR004762-1"/>
    </source>
</evidence>
<keyword evidence="1 6" id="KW-0004">4Fe-4S</keyword>
<keyword evidence="2 6" id="KW-0949">S-adenosyl-L-methionine</keyword>
<evidence type="ECO:0000313" key="9">
    <source>
        <dbReference type="EMBL" id="BBE41910.1"/>
    </source>
</evidence>
<dbReference type="GO" id="GO:0044689">
    <property type="term" value="F:7,8-didemethyl-8-hydroxy-5-deazariboflavin synthase activity"/>
    <property type="evidence" value="ECO:0007669"/>
    <property type="project" value="TreeGrafter"/>
</dbReference>
<gene>
    <name evidence="9" type="ORF">NAS2_0521</name>
</gene>
<dbReference type="GO" id="GO:0051539">
    <property type="term" value="F:4 iron, 4 sulfur cluster binding"/>
    <property type="evidence" value="ECO:0007669"/>
    <property type="project" value="UniProtKB-KW"/>
</dbReference>
<keyword evidence="4 6" id="KW-0408">Iron</keyword>
<feature type="binding site" evidence="6">
    <location>
        <position position="69"/>
    </location>
    <ligand>
        <name>[4Fe-4S] cluster</name>
        <dbReference type="ChEBI" id="CHEBI:49883"/>
        <note>4Fe-4S-S-AdoMet</note>
    </ligand>
</feature>